<dbReference type="InterPro" id="IPR013087">
    <property type="entry name" value="Znf_C2H2_type"/>
</dbReference>
<accession>A0A6A6DY87</accession>
<organism evidence="3 4">
    <name type="scientific">Zopfia rhizophila CBS 207.26</name>
    <dbReference type="NCBI Taxonomy" id="1314779"/>
    <lineage>
        <taxon>Eukaryota</taxon>
        <taxon>Fungi</taxon>
        <taxon>Dikarya</taxon>
        <taxon>Ascomycota</taxon>
        <taxon>Pezizomycotina</taxon>
        <taxon>Dothideomycetes</taxon>
        <taxon>Dothideomycetes incertae sedis</taxon>
        <taxon>Zopfiaceae</taxon>
        <taxon>Zopfia</taxon>
    </lineage>
</organism>
<evidence type="ECO:0000259" key="2">
    <source>
        <dbReference type="SMART" id="SM00355"/>
    </source>
</evidence>
<dbReference type="Gene3D" id="3.30.160.60">
    <property type="entry name" value="Classic Zinc Finger"/>
    <property type="match status" value="1"/>
</dbReference>
<evidence type="ECO:0000313" key="3">
    <source>
        <dbReference type="EMBL" id="KAF2182596.1"/>
    </source>
</evidence>
<gene>
    <name evidence="3" type="ORF">K469DRAFT_752085</name>
</gene>
<feature type="domain" description="C2H2-type" evidence="2">
    <location>
        <begin position="125"/>
        <end position="151"/>
    </location>
</feature>
<dbReference type="EMBL" id="ML994647">
    <property type="protein sequence ID" value="KAF2182596.1"/>
    <property type="molecule type" value="Genomic_DNA"/>
</dbReference>
<dbReference type="SMART" id="SM00355">
    <property type="entry name" value="ZnF_C2H2"/>
    <property type="match status" value="1"/>
</dbReference>
<evidence type="ECO:0000313" key="4">
    <source>
        <dbReference type="Proteomes" id="UP000800200"/>
    </source>
</evidence>
<protein>
    <recommendedName>
        <fullName evidence="2">C2H2-type domain-containing protein</fullName>
    </recommendedName>
</protein>
<sequence length="338" mass="38561">MTGRHTRFVPFDPSKAQKTGRIDGTVMCQTCFEPFDTSRALRNHVGDFQLEVQRLMARMLEAQAHLPLLDNQYHAASDCNGEACDGNNDDGGDDCVTDNDEDDDGDDDDAGSGDCSLGLEDHARLQCPYPGCDRKKQFKRRQDLVRHYQSHIRCYEICVICRDSFSRVRPFLRHQCIRKNRKNDKTKEFYMRERCAQLRRYATKRLDQVLAWDKKSHERTKKRGHEEVDGCSESHPPSKTHMATVDGNADPWFLAENDLLGNDPPSNMSHELLIVCVHRRSISKQCAPLHATNTNIITLKQVCNSGQQLIQYRVIDAIPLLSHDGKTAKFLAWVCADL</sequence>
<keyword evidence="4" id="KW-1185">Reference proteome</keyword>
<feature type="region of interest" description="Disordered" evidence="1">
    <location>
        <begin position="217"/>
        <end position="241"/>
    </location>
</feature>
<dbReference type="OrthoDB" id="5417329at2759"/>
<name>A0A6A6DY87_9PEZI</name>
<dbReference type="AlphaFoldDB" id="A0A6A6DY87"/>
<dbReference type="Proteomes" id="UP000800200">
    <property type="component" value="Unassembled WGS sequence"/>
</dbReference>
<proteinExistence type="predicted"/>
<evidence type="ECO:0000256" key="1">
    <source>
        <dbReference type="SAM" id="MobiDB-lite"/>
    </source>
</evidence>
<reference evidence="3" key="1">
    <citation type="journal article" date="2020" name="Stud. Mycol.">
        <title>101 Dothideomycetes genomes: a test case for predicting lifestyles and emergence of pathogens.</title>
        <authorList>
            <person name="Haridas S."/>
            <person name="Albert R."/>
            <person name="Binder M."/>
            <person name="Bloem J."/>
            <person name="Labutti K."/>
            <person name="Salamov A."/>
            <person name="Andreopoulos B."/>
            <person name="Baker S."/>
            <person name="Barry K."/>
            <person name="Bills G."/>
            <person name="Bluhm B."/>
            <person name="Cannon C."/>
            <person name="Castanera R."/>
            <person name="Culley D."/>
            <person name="Daum C."/>
            <person name="Ezra D."/>
            <person name="Gonzalez J."/>
            <person name="Henrissat B."/>
            <person name="Kuo A."/>
            <person name="Liang C."/>
            <person name="Lipzen A."/>
            <person name="Lutzoni F."/>
            <person name="Magnuson J."/>
            <person name="Mondo S."/>
            <person name="Nolan M."/>
            <person name="Ohm R."/>
            <person name="Pangilinan J."/>
            <person name="Park H.-J."/>
            <person name="Ramirez L."/>
            <person name="Alfaro M."/>
            <person name="Sun H."/>
            <person name="Tritt A."/>
            <person name="Yoshinaga Y."/>
            <person name="Zwiers L.-H."/>
            <person name="Turgeon B."/>
            <person name="Goodwin S."/>
            <person name="Spatafora J."/>
            <person name="Crous P."/>
            <person name="Grigoriev I."/>
        </authorList>
    </citation>
    <scope>NUCLEOTIDE SEQUENCE</scope>
    <source>
        <strain evidence="3">CBS 207.26</strain>
    </source>
</reference>